<gene>
    <name evidence="1" type="ORF">ACFOD7_15555</name>
</gene>
<evidence type="ECO:0000313" key="2">
    <source>
        <dbReference type="Proteomes" id="UP001595557"/>
    </source>
</evidence>
<evidence type="ECO:0008006" key="3">
    <source>
        <dbReference type="Google" id="ProtNLM"/>
    </source>
</evidence>
<dbReference type="SUPFAM" id="SSF51120">
    <property type="entry name" value="beta-Roll"/>
    <property type="match status" value="1"/>
</dbReference>
<keyword evidence="2" id="KW-1185">Reference proteome</keyword>
<feature type="non-terminal residue" evidence="1">
    <location>
        <position position="1"/>
    </location>
</feature>
<protein>
    <recommendedName>
        <fullName evidence="3">Hemolysin-type calcium-binding repeat-containing protein</fullName>
    </recommendedName>
</protein>
<dbReference type="Pfam" id="PF00353">
    <property type="entry name" value="HemolysinCabind"/>
    <property type="match status" value="2"/>
</dbReference>
<dbReference type="EMBL" id="JBHRTE010000067">
    <property type="protein sequence ID" value="MFC3169469.1"/>
    <property type="molecule type" value="Genomic_DNA"/>
</dbReference>
<dbReference type="Gene3D" id="2.150.10.10">
    <property type="entry name" value="Serralysin-like metalloprotease, C-terminal"/>
    <property type="match status" value="1"/>
</dbReference>
<dbReference type="InterPro" id="IPR011049">
    <property type="entry name" value="Serralysin-like_metalloprot_C"/>
</dbReference>
<dbReference type="InterPro" id="IPR001343">
    <property type="entry name" value="Hemolysn_Ca-bd"/>
</dbReference>
<proteinExistence type="predicted"/>
<organism evidence="1 2">
    <name type="scientific">Paracoccus fontiphilus</name>
    <dbReference type="NCBI Taxonomy" id="1815556"/>
    <lineage>
        <taxon>Bacteria</taxon>
        <taxon>Pseudomonadati</taxon>
        <taxon>Pseudomonadota</taxon>
        <taxon>Alphaproteobacteria</taxon>
        <taxon>Rhodobacterales</taxon>
        <taxon>Paracoccaceae</taxon>
        <taxon>Paracoccus</taxon>
    </lineage>
</organism>
<dbReference type="Proteomes" id="UP001595557">
    <property type="component" value="Unassembled WGS sequence"/>
</dbReference>
<evidence type="ECO:0000313" key="1">
    <source>
        <dbReference type="EMBL" id="MFC3169469.1"/>
    </source>
</evidence>
<sequence length="225" mass="23780">FVADATGLGTIREFHSGAFERSNVSSDIRLNGILSIDLINYKGTKATTWTLMNADRITGNLDDIKINGLEENRDAKVYLDSLSGKLMLSISESGRGSGSLVSTGIGENIIQGTVGRDILTGTNGRDLLIGGGGNFDQLTGGDGADVFYFGQEALDGVRARTSIMDYEVGVDSLALAKGVAVASIQQAGSTVVLYLDDPAGYDDAIYVRGDGVSIDNLSILNDYYF</sequence>
<reference evidence="2" key="1">
    <citation type="journal article" date="2019" name="Int. J. Syst. Evol. Microbiol.">
        <title>The Global Catalogue of Microorganisms (GCM) 10K type strain sequencing project: providing services to taxonomists for standard genome sequencing and annotation.</title>
        <authorList>
            <consortium name="The Broad Institute Genomics Platform"/>
            <consortium name="The Broad Institute Genome Sequencing Center for Infectious Disease"/>
            <person name="Wu L."/>
            <person name="Ma J."/>
        </authorList>
    </citation>
    <scope>NUCLEOTIDE SEQUENCE [LARGE SCALE GENOMIC DNA]</scope>
    <source>
        <strain evidence="2">KCTC 52239</strain>
    </source>
</reference>
<name>A0ABV7IFV0_9RHOB</name>
<comment type="caution">
    <text evidence="1">The sequence shown here is derived from an EMBL/GenBank/DDBJ whole genome shotgun (WGS) entry which is preliminary data.</text>
</comment>
<dbReference type="PRINTS" id="PR00313">
    <property type="entry name" value="CABNDNGRPT"/>
</dbReference>
<accession>A0ABV7IFV0</accession>